<evidence type="ECO:0000256" key="2">
    <source>
        <dbReference type="ARBA" id="ARBA00023015"/>
    </source>
</evidence>
<protein>
    <submittedName>
        <fullName evidence="6">RNA polymerase sigma factor, TIGR02999 family</fullName>
    </submittedName>
</protein>
<dbReference type="AlphaFoldDB" id="A0A1G6X595"/>
<evidence type="ECO:0000256" key="4">
    <source>
        <dbReference type="ARBA" id="ARBA00023163"/>
    </source>
</evidence>
<comment type="similarity">
    <text evidence="1">Belongs to the sigma-70 factor family. ECF subfamily.</text>
</comment>
<keyword evidence="4" id="KW-0804">Transcription</keyword>
<sequence length="197" mass="21845">MFNKLLESAPMAPADRDITVLLDAARAGDGTAWHRLVELVYPELKRLARSSLNANRHNTLNTTALVHECYLRLARAENTPKDRGHLLSLAVRIMRQVLIDHARERLAQKRGGGAIAVTLDDDAAIELQQFELLVEIDSALQRLAAIEPRQAAVFEHRYFGGLNDDDTAAALEISPRTVHRDWDAARAWLAEALNAGA</sequence>
<keyword evidence="3" id="KW-0731">Sigma factor</keyword>
<dbReference type="InterPro" id="IPR039425">
    <property type="entry name" value="RNA_pol_sigma-70-like"/>
</dbReference>
<dbReference type="InterPro" id="IPR013325">
    <property type="entry name" value="RNA_pol_sigma_r2"/>
</dbReference>
<dbReference type="InterPro" id="IPR036388">
    <property type="entry name" value="WH-like_DNA-bd_sf"/>
</dbReference>
<evidence type="ECO:0000259" key="5">
    <source>
        <dbReference type="Pfam" id="PF07638"/>
    </source>
</evidence>
<dbReference type="InterPro" id="IPR053812">
    <property type="entry name" value="HTH_Sigma70_ECF-like"/>
</dbReference>
<keyword evidence="7" id="KW-1185">Reference proteome</keyword>
<dbReference type="GO" id="GO:0016987">
    <property type="term" value="F:sigma factor activity"/>
    <property type="evidence" value="ECO:0007669"/>
    <property type="project" value="UniProtKB-KW"/>
</dbReference>
<dbReference type="EMBL" id="FNAG01000006">
    <property type="protein sequence ID" value="SDD73281.1"/>
    <property type="molecule type" value="Genomic_DNA"/>
</dbReference>
<dbReference type="InterPro" id="IPR014284">
    <property type="entry name" value="RNA_pol_sigma-70_dom"/>
</dbReference>
<evidence type="ECO:0000313" key="7">
    <source>
        <dbReference type="Proteomes" id="UP000199603"/>
    </source>
</evidence>
<evidence type="ECO:0000256" key="1">
    <source>
        <dbReference type="ARBA" id="ARBA00010641"/>
    </source>
</evidence>
<feature type="domain" description="RNA polymerase sigma-70 ECF-like HTH" evidence="5">
    <location>
        <begin position="16"/>
        <end position="194"/>
    </location>
</feature>
<dbReference type="NCBIfam" id="TIGR02999">
    <property type="entry name" value="Sig-70_X6"/>
    <property type="match status" value="1"/>
</dbReference>
<dbReference type="STRING" id="265719.SAMN04488509_10644"/>
<dbReference type="InterPro" id="IPR011517">
    <property type="entry name" value="RNA_pol_sigma70_ECF-like"/>
</dbReference>
<accession>A0A1G6X595</accession>
<dbReference type="Gene3D" id="1.10.10.10">
    <property type="entry name" value="Winged helix-like DNA-binding domain superfamily/Winged helix DNA-binding domain"/>
    <property type="match status" value="1"/>
</dbReference>
<gene>
    <name evidence="6" type="ORF">SAMN04488509_10644</name>
</gene>
<dbReference type="NCBIfam" id="TIGR02937">
    <property type="entry name" value="sigma70-ECF"/>
    <property type="match status" value="1"/>
</dbReference>
<evidence type="ECO:0000313" key="6">
    <source>
        <dbReference type="EMBL" id="SDD73281.1"/>
    </source>
</evidence>
<dbReference type="Pfam" id="PF07638">
    <property type="entry name" value="Sigma70_ECF"/>
    <property type="match status" value="1"/>
</dbReference>
<dbReference type="Gene3D" id="1.10.1740.10">
    <property type="match status" value="1"/>
</dbReference>
<keyword evidence="2" id="KW-0805">Transcription regulation</keyword>
<evidence type="ECO:0000256" key="3">
    <source>
        <dbReference type="ARBA" id="ARBA00023082"/>
    </source>
</evidence>
<dbReference type="InterPro" id="IPR013324">
    <property type="entry name" value="RNA_pol_sigma_r3/r4-like"/>
</dbReference>
<organism evidence="6 7">
    <name type="scientific">Aquimonas voraii</name>
    <dbReference type="NCBI Taxonomy" id="265719"/>
    <lineage>
        <taxon>Bacteria</taxon>
        <taxon>Pseudomonadati</taxon>
        <taxon>Pseudomonadota</taxon>
        <taxon>Gammaproteobacteria</taxon>
        <taxon>Lysobacterales</taxon>
        <taxon>Lysobacteraceae</taxon>
        <taxon>Aquimonas</taxon>
    </lineage>
</organism>
<dbReference type="Proteomes" id="UP000199603">
    <property type="component" value="Unassembled WGS sequence"/>
</dbReference>
<proteinExistence type="inferred from homology"/>
<dbReference type="SUPFAM" id="SSF88659">
    <property type="entry name" value="Sigma3 and sigma4 domains of RNA polymerase sigma factors"/>
    <property type="match status" value="1"/>
</dbReference>
<dbReference type="SUPFAM" id="SSF88946">
    <property type="entry name" value="Sigma2 domain of RNA polymerase sigma factors"/>
    <property type="match status" value="1"/>
</dbReference>
<reference evidence="6 7" key="1">
    <citation type="submission" date="2016-10" db="EMBL/GenBank/DDBJ databases">
        <authorList>
            <person name="de Groot N.N."/>
        </authorList>
    </citation>
    <scope>NUCLEOTIDE SEQUENCE [LARGE SCALE GENOMIC DNA]</scope>
    <source>
        <strain evidence="6 7">DSM 16957</strain>
    </source>
</reference>
<dbReference type="PANTHER" id="PTHR43133:SF39">
    <property type="entry name" value="SIMILAR TO RNA POLYMERASE SIGMA-E FACTOR"/>
    <property type="match status" value="1"/>
</dbReference>
<dbReference type="GO" id="GO:0006352">
    <property type="term" value="P:DNA-templated transcription initiation"/>
    <property type="evidence" value="ECO:0007669"/>
    <property type="project" value="InterPro"/>
</dbReference>
<name>A0A1G6X595_9GAMM</name>
<dbReference type="PANTHER" id="PTHR43133">
    <property type="entry name" value="RNA POLYMERASE ECF-TYPE SIGMA FACTO"/>
    <property type="match status" value="1"/>
</dbReference>